<dbReference type="AlphaFoldDB" id="A0A0L8IFR0"/>
<accession>A0A0L8IFR0</accession>
<sequence length="95" mass="11135">MIIWMYLIYNNNNDNDNNINNNIKHNKDNNIDVDNDGDNIYNDYMVLTITIHNLQLMYVSPFVVTQIICGVNVKHVTKNVKISNYLPLTRIEDFS</sequence>
<evidence type="ECO:0000313" key="1">
    <source>
        <dbReference type="EMBL" id="KOF99850.1"/>
    </source>
</evidence>
<reference evidence="1" key="1">
    <citation type="submission" date="2015-07" db="EMBL/GenBank/DDBJ databases">
        <title>MeaNS - Measles Nucleotide Surveillance Program.</title>
        <authorList>
            <person name="Tran T."/>
            <person name="Druce J."/>
        </authorList>
    </citation>
    <scope>NUCLEOTIDE SEQUENCE</scope>
    <source>
        <strain evidence="1">UCB-OBI-ISO-001</strain>
        <tissue evidence="1">Gonad</tissue>
    </source>
</reference>
<dbReference type="EMBL" id="KQ415880">
    <property type="protein sequence ID" value="KOF99850.1"/>
    <property type="molecule type" value="Genomic_DNA"/>
</dbReference>
<organism evidence="1">
    <name type="scientific">Octopus bimaculoides</name>
    <name type="common">California two-spotted octopus</name>
    <dbReference type="NCBI Taxonomy" id="37653"/>
    <lineage>
        <taxon>Eukaryota</taxon>
        <taxon>Metazoa</taxon>
        <taxon>Spiralia</taxon>
        <taxon>Lophotrochozoa</taxon>
        <taxon>Mollusca</taxon>
        <taxon>Cephalopoda</taxon>
        <taxon>Coleoidea</taxon>
        <taxon>Octopodiformes</taxon>
        <taxon>Octopoda</taxon>
        <taxon>Incirrata</taxon>
        <taxon>Octopodidae</taxon>
        <taxon>Octopus</taxon>
    </lineage>
</organism>
<protein>
    <submittedName>
        <fullName evidence="1">Uncharacterized protein</fullName>
    </submittedName>
</protein>
<proteinExistence type="predicted"/>
<name>A0A0L8IFR0_OCTBM</name>
<gene>
    <name evidence="1" type="ORF">OCBIM_22010691mg</name>
</gene>